<evidence type="ECO:0000256" key="1">
    <source>
        <dbReference type="SAM" id="Phobius"/>
    </source>
</evidence>
<keyword evidence="1" id="KW-1133">Transmembrane helix</keyword>
<reference evidence="2 3" key="1">
    <citation type="submission" date="2017-08" db="EMBL/GenBank/DDBJ databases">
        <title>Mesorhizobium wenxinae sp. nov., a novel rhizobial species isolated from root nodules of chickpea (Cicer arietinum L.).</title>
        <authorList>
            <person name="Zhang J."/>
        </authorList>
    </citation>
    <scope>NUCLEOTIDE SEQUENCE [LARGE SCALE GENOMIC DNA]</scope>
    <source>
        <strain evidence="2 3">SDW018</strain>
    </source>
</reference>
<protein>
    <submittedName>
        <fullName evidence="2">Uncharacterized protein</fullName>
    </submittedName>
</protein>
<organism evidence="2 3">
    <name type="scientific">Mesorhizobium temperatum</name>
    <dbReference type="NCBI Taxonomy" id="241416"/>
    <lineage>
        <taxon>Bacteria</taxon>
        <taxon>Pseudomonadati</taxon>
        <taxon>Pseudomonadota</taxon>
        <taxon>Alphaproteobacteria</taxon>
        <taxon>Hyphomicrobiales</taxon>
        <taxon>Phyllobacteriaceae</taxon>
        <taxon>Mesorhizobium</taxon>
    </lineage>
</organism>
<accession>A0A271LQE8</accession>
<name>A0A271LQE8_9HYPH</name>
<comment type="caution">
    <text evidence="2">The sequence shown here is derived from an EMBL/GenBank/DDBJ whole genome shotgun (WGS) entry which is preliminary data.</text>
</comment>
<dbReference type="AlphaFoldDB" id="A0A271LQE8"/>
<gene>
    <name evidence="2" type="ORF">CIT26_13585</name>
</gene>
<evidence type="ECO:0000313" key="2">
    <source>
        <dbReference type="EMBL" id="PAQ09550.1"/>
    </source>
</evidence>
<keyword evidence="3" id="KW-1185">Reference proteome</keyword>
<keyword evidence="1" id="KW-0812">Transmembrane</keyword>
<sequence>MNKNTAGAVLVLIIAAAGLVYDKPWAWGFAAATCALAFLAEKLSELDTVGAAILRLGFALLSWATVVAAFIALTA</sequence>
<keyword evidence="1" id="KW-0472">Membrane</keyword>
<evidence type="ECO:0000313" key="3">
    <source>
        <dbReference type="Proteomes" id="UP000216442"/>
    </source>
</evidence>
<dbReference type="EMBL" id="NPKJ01000041">
    <property type="protein sequence ID" value="PAQ09550.1"/>
    <property type="molecule type" value="Genomic_DNA"/>
</dbReference>
<dbReference type="Proteomes" id="UP000216442">
    <property type="component" value="Unassembled WGS sequence"/>
</dbReference>
<proteinExistence type="predicted"/>
<feature type="transmembrane region" description="Helical" evidence="1">
    <location>
        <begin position="53"/>
        <end position="73"/>
    </location>
</feature>
<dbReference type="RefSeq" id="WP_095493049.1">
    <property type="nucleotide sequence ID" value="NZ_NPKJ01000041.1"/>
</dbReference>